<proteinExistence type="predicted"/>
<protein>
    <submittedName>
        <fullName evidence="1">Arc/MetJ family transcription regulator</fullName>
    </submittedName>
</protein>
<evidence type="ECO:0000313" key="1">
    <source>
        <dbReference type="EMBL" id="NYE49581.1"/>
    </source>
</evidence>
<keyword evidence="2" id="KW-1185">Reference proteome</keyword>
<comment type="caution">
    <text evidence="1">The sequence shown here is derived from an EMBL/GenBank/DDBJ whole genome shotgun (WGS) entry which is preliminary data.</text>
</comment>
<dbReference type="EMBL" id="JACCCC010000001">
    <property type="protein sequence ID" value="NYE49581.1"/>
    <property type="molecule type" value="Genomic_DNA"/>
</dbReference>
<gene>
    <name evidence="1" type="ORF">HDA32_004701</name>
</gene>
<dbReference type="Proteomes" id="UP000589036">
    <property type="component" value="Unassembled WGS sequence"/>
</dbReference>
<accession>A0A852U0F5</accession>
<dbReference type="RefSeq" id="WP_179645221.1">
    <property type="nucleotide sequence ID" value="NZ_BAAAYY010000037.1"/>
</dbReference>
<organism evidence="1 2">
    <name type="scientific">Spinactinospora alkalitolerans</name>
    <dbReference type="NCBI Taxonomy" id="687207"/>
    <lineage>
        <taxon>Bacteria</taxon>
        <taxon>Bacillati</taxon>
        <taxon>Actinomycetota</taxon>
        <taxon>Actinomycetes</taxon>
        <taxon>Streptosporangiales</taxon>
        <taxon>Nocardiopsidaceae</taxon>
        <taxon>Spinactinospora</taxon>
    </lineage>
</organism>
<reference evidence="1 2" key="1">
    <citation type="submission" date="2020-07" db="EMBL/GenBank/DDBJ databases">
        <title>Sequencing the genomes of 1000 actinobacteria strains.</title>
        <authorList>
            <person name="Klenk H.-P."/>
        </authorList>
    </citation>
    <scope>NUCLEOTIDE SEQUENCE [LARGE SCALE GENOMIC DNA]</scope>
    <source>
        <strain evidence="1 2">CXB654</strain>
    </source>
</reference>
<dbReference type="AlphaFoldDB" id="A0A852U0F5"/>
<name>A0A852U0F5_9ACTN</name>
<sequence>MAKTSIDISMDKARIAQEVLGTTTLKATVDAALDAVIREAAREKFITRAKSGAFAELLDPGVEQKIWS</sequence>
<evidence type="ECO:0000313" key="2">
    <source>
        <dbReference type="Proteomes" id="UP000589036"/>
    </source>
</evidence>